<gene>
    <name evidence="6" type="ORF">D6851_10685</name>
</gene>
<dbReference type="InterPro" id="IPR039424">
    <property type="entry name" value="SBP_5"/>
</dbReference>
<evidence type="ECO:0000313" key="6">
    <source>
        <dbReference type="EMBL" id="RKF20599.1"/>
    </source>
</evidence>
<dbReference type="OrthoDB" id="9803988at2"/>
<dbReference type="GO" id="GO:0030313">
    <property type="term" value="C:cell envelope"/>
    <property type="evidence" value="ECO:0007669"/>
    <property type="project" value="UniProtKB-SubCell"/>
</dbReference>
<sequence>MVPARILMLCCAFLAITGCKEKQSGPVTVAFPTSAEALYAKGLQLTPPARYLRGATESGLVGLDRNGEVIPAIADRWIVTEDGMSYIFRLRDGKWPDGSAITARSVRQSLRQTLRALTGTELGLDTAQISQVRAMAERVIEIRLSSPMPDFLQLLAQPEFAIRRESGSMGLMTMTRKDDEAVLLLRPPEELGLPLDGKWAQHNRPVHIVPLTAKDAIERFKNGAVDLVVDGRLGSLPLTDMGPLARGTLQLDPALGLFGLQIRHEKGFLAEPEGREALSLALDRNRLREALNLAGWIPTTRIVAAGLQGDLGTIGERWADISMEERREEAALRVAAWKASVRSELDRTEAEVSADMAKEDKENTPLQLRMTVFLPEGPGYDMLLDALGSQYAEIGITLVRAPDAQAADMVLVDNVARYAGARWFLNQFNCRLKRGLCSAEADQRVAEAMTATDSGERSALLTEAEAELTSANAYIPLGSPIRWSLVRGRQEGFAVNRWAFHPLPELATLPN</sequence>
<dbReference type="RefSeq" id="WP_120324896.1">
    <property type="nucleotide sequence ID" value="NZ_RAPF01000005.1"/>
</dbReference>
<protein>
    <submittedName>
        <fullName evidence="6">Peptide ABC transporter substrate-binding protein</fullName>
    </submittedName>
</protein>
<organism evidence="6 7">
    <name type="scientific">Altericroceibacterium spongiae</name>
    <dbReference type="NCBI Taxonomy" id="2320269"/>
    <lineage>
        <taxon>Bacteria</taxon>
        <taxon>Pseudomonadati</taxon>
        <taxon>Pseudomonadota</taxon>
        <taxon>Alphaproteobacteria</taxon>
        <taxon>Sphingomonadales</taxon>
        <taxon>Erythrobacteraceae</taxon>
        <taxon>Altericroceibacterium</taxon>
    </lineage>
</organism>
<dbReference type="Proteomes" id="UP000284395">
    <property type="component" value="Unassembled WGS sequence"/>
</dbReference>
<feature type="domain" description="Solute-binding protein family 5" evidence="5">
    <location>
        <begin position="68"/>
        <end position="163"/>
    </location>
</feature>
<dbReference type="PANTHER" id="PTHR30290:SF10">
    <property type="entry name" value="PERIPLASMIC OLIGOPEPTIDE-BINDING PROTEIN-RELATED"/>
    <property type="match status" value="1"/>
</dbReference>
<dbReference type="Gene3D" id="3.10.105.10">
    <property type="entry name" value="Dipeptide-binding Protein, Domain 3"/>
    <property type="match status" value="1"/>
</dbReference>
<evidence type="ECO:0000256" key="1">
    <source>
        <dbReference type="ARBA" id="ARBA00004418"/>
    </source>
</evidence>
<keyword evidence="3" id="KW-0813">Transport</keyword>
<accession>A0A420EIQ7</accession>
<dbReference type="GO" id="GO:1904680">
    <property type="term" value="F:peptide transmembrane transporter activity"/>
    <property type="evidence" value="ECO:0007669"/>
    <property type="project" value="TreeGrafter"/>
</dbReference>
<proteinExistence type="inferred from homology"/>
<dbReference type="Gene3D" id="3.90.76.10">
    <property type="entry name" value="Dipeptide-binding Protein, Domain 1"/>
    <property type="match status" value="1"/>
</dbReference>
<dbReference type="GO" id="GO:0015833">
    <property type="term" value="P:peptide transport"/>
    <property type="evidence" value="ECO:0007669"/>
    <property type="project" value="TreeGrafter"/>
</dbReference>
<comment type="caution">
    <text evidence="6">The sequence shown here is derived from an EMBL/GenBank/DDBJ whole genome shotgun (WGS) entry which is preliminary data.</text>
</comment>
<keyword evidence="7" id="KW-1185">Reference proteome</keyword>
<dbReference type="Gene3D" id="3.40.190.10">
    <property type="entry name" value="Periplasmic binding protein-like II"/>
    <property type="match status" value="1"/>
</dbReference>
<name>A0A420EIQ7_9SPHN</name>
<evidence type="ECO:0000256" key="3">
    <source>
        <dbReference type="ARBA" id="ARBA00022448"/>
    </source>
</evidence>
<evidence type="ECO:0000256" key="4">
    <source>
        <dbReference type="ARBA" id="ARBA00022729"/>
    </source>
</evidence>
<dbReference type="PROSITE" id="PS51257">
    <property type="entry name" value="PROKAR_LIPOPROTEIN"/>
    <property type="match status" value="1"/>
</dbReference>
<evidence type="ECO:0000313" key="7">
    <source>
        <dbReference type="Proteomes" id="UP000284395"/>
    </source>
</evidence>
<dbReference type="PANTHER" id="PTHR30290">
    <property type="entry name" value="PERIPLASMIC BINDING COMPONENT OF ABC TRANSPORTER"/>
    <property type="match status" value="1"/>
</dbReference>
<evidence type="ECO:0000259" key="5">
    <source>
        <dbReference type="Pfam" id="PF00496"/>
    </source>
</evidence>
<dbReference type="AlphaFoldDB" id="A0A420EIQ7"/>
<comment type="subcellular location">
    <subcellularLocation>
        <location evidence="1">Periplasm</location>
    </subcellularLocation>
</comment>
<evidence type="ECO:0000256" key="2">
    <source>
        <dbReference type="ARBA" id="ARBA00005695"/>
    </source>
</evidence>
<reference evidence="6 7" key="1">
    <citation type="submission" date="2018-09" db="EMBL/GenBank/DDBJ databases">
        <title>Altererythrobacter spongiae sp. nov., isolated from a marine sponge.</title>
        <authorList>
            <person name="Zhuang L."/>
            <person name="Luo L."/>
        </authorList>
    </citation>
    <scope>NUCLEOTIDE SEQUENCE [LARGE SCALE GENOMIC DNA]</scope>
    <source>
        <strain evidence="6 7">HN-Y73</strain>
    </source>
</reference>
<dbReference type="InterPro" id="IPR000914">
    <property type="entry name" value="SBP_5_dom"/>
</dbReference>
<dbReference type="Pfam" id="PF00496">
    <property type="entry name" value="SBP_bac_5"/>
    <property type="match status" value="1"/>
</dbReference>
<comment type="similarity">
    <text evidence="2">Belongs to the bacterial solute-binding protein 5 family.</text>
</comment>
<dbReference type="SUPFAM" id="SSF53850">
    <property type="entry name" value="Periplasmic binding protein-like II"/>
    <property type="match status" value="1"/>
</dbReference>
<dbReference type="EMBL" id="RAPF01000005">
    <property type="protein sequence ID" value="RKF20599.1"/>
    <property type="molecule type" value="Genomic_DNA"/>
</dbReference>
<keyword evidence="4" id="KW-0732">Signal</keyword>